<accession>A0AAV4NAI4</accession>
<name>A0AAV4NAI4_CAEEX</name>
<dbReference type="EMBL" id="BPLR01003153">
    <property type="protein sequence ID" value="GIX81677.1"/>
    <property type="molecule type" value="Genomic_DNA"/>
</dbReference>
<dbReference type="AlphaFoldDB" id="A0AAV4NAI4"/>
<sequence length="69" mass="7570">MARRATQTRIASLFALVFALSSLRSHYKRSICVQGPLSGPEECFSPVGFCLGTKHSETTGELEFSQHPV</sequence>
<protein>
    <recommendedName>
        <fullName evidence="4">Secreted protein</fullName>
    </recommendedName>
</protein>
<gene>
    <name evidence="2" type="ORF">CEXT_228581</name>
</gene>
<reference evidence="2 3" key="1">
    <citation type="submission" date="2021-06" db="EMBL/GenBank/DDBJ databases">
        <title>Caerostris extrusa draft genome.</title>
        <authorList>
            <person name="Kono N."/>
            <person name="Arakawa K."/>
        </authorList>
    </citation>
    <scope>NUCLEOTIDE SEQUENCE [LARGE SCALE GENOMIC DNA]</scope>
</reference>
<evidence type="ECO:0000313" key="3">
    <source>
        <dbReference type="Proteomes" id="UP001054945"/>
    </source>
</evidence>
<proteinExistence type="predicted"/>
<organism evidence="2 3">
    <name type="scientific">Caerostris extrusa</name>
    <name type="common">Bark spider</name>
    <name type="synonym">Caerostris bankana</name>
    <dbReference type="NCBI Taxonomy" id="172846"/>
    <lineage>
        <taxon>Eukaryota</taxon>
        <taxon>Metazoa</taxon>
        <taxon>Ecdysozoa</taxon>
        <taxon>Arthropoda</taxon>
        <taxon>Chelicerata</taxon>
        <taxon>Arachnida</taxon>
        <taxon>Araneae</taxon>
        <taxon>Araneomorphae</taxon>
        <taxon>Entelegynae</taxon>
        <taxon>Araneoidea</taxon>
        <taxon>Araneidae</taxon>
        <taxon>Caerostris</taxon>
    </lineage>
</organism>
<keyword evidence="1" id="KW-0732">Signal</keyword>
<keyword evidence="3" id="KW-1185">Reference proteome</keyword>
<dbReference type="Proteomes" id="UP001054945">
    <property type="component" value="Unassembled WGS sequence"/>
</dbReference>
<evidence type="ECO:0000313" key="2">
    <source>
        <dbReference type="EMBL" id="GIX81677.1"/>
    </source>
</evidence>
<evidence type="ECO:0000256" key="1">
    <source>
        <dbReference type="SAM" id="SignalP"/>
    </source>
</evidence>
<comment type="caution">
    <text evidence="2">The sequence shown here is derived from an EMBL/GenBank/DDBJ whole genome shotgun (WGS) entry which is preliminary data.</text>
</comment>
<feature type="chain" id="PRO_5043562520" description="Secreted protein" evidence="1">
    <location>
        <begin position="20"/>
        <end position="69"/>
    </location>
</feature>
<evidence type="ECO:0008006" key="4">
    <source>
        <dbReference type="Google" id="ProtNLM"/>
    </source>
</evidence>
<feature type="signal peptide" evidence="1">
    <location>
        <begin position="1"/>
        <end position="19"/>
    </location>
</feature>